<dbReference type="EMBL" id="BGZK01000019">
    <property type="protein sequence ID" value="GBP05738.1"/>
    <property type="molecule type" value="Genomic_DNA"/>
</dbReference>
<organism evidence="1 2">
    <name type="scientific">Eumeta variegata</name>
    <name type="common">Bagworm moth</name>
    <name type="synonym">Eumeta japonica</name>
    <dbReference type="NCBI Taxonomy" id="151549"/>
    <lineage>
        <taxon>Eukaryota</taxon>
        <taxon>Metazoa</taxon>
        <taxon>Ecdysozoa</taxon>
        <taxon>Arthropoda</taxon>
        <taxon>Hexapoda</taxon>
        <taxon>Insecta</taxon>
        <taxon>Pterygota</taxon>
        <taxon>Neoptera</taxon>
        <taxon>Endopterygota</taxon>
        <taxon>Lepidoptera</taxon>
        <taxon>Glossata</taxon>
        <taxon>Ditrysia</taxon>
        <taxon>Tineoidea</taxon>
        <taxon>Psychidae</taxon>
        <taxon>Oiketicinae</taxon>
        <taxon>Eumeta</taxon>
    </lineage>
</organism>
<gene>
    <name evidence="1" type="ORF">EVAR_5069_1</name>
</gene>
<evidence type="ECO:0000313" key="1">
    <source>
        <dbReference type="EMBL" id="GBP05738.1"/>
    </source>
</evidence>
<accession>A0A4C1SX48</accession>
<dbReference type="AlphaFoldDB" id="A0A4C1SX48"/>
<reference evidence="1 2" key="1">
    <citation type="journal article" date="2019" name="Commun. Biol.">
        <title>The bagworm genome reveals a unique fibroin gene that provides high tensile strength.</title>
        <authorList>
            <person name="Kono N."/>
            <person name="Nakamura H."/>
            <person name="Ohtoshi R."/>
            <person name="Tomita M."/>
            <person name="Numata K."/>
            <person name="Arakawa K."/>
        </authorList>
    </citation>
    <scope>NUCLEOTIDE SEQUENCE [LARGE SCALE GENOMIC DNA]</scope>
</reference>
<sequence length="194" mass="21379">MCGARGRPCRRARWPPGTRCRRLARAACLSGVLRAGRPNERKPLYYGRIKEIYRVATSFGIINTGESVHKKSGSDPRRPAHKRCLRGRRARRRFIATRREGSAASAGLCSCVFGALRRTPRPGFIGRYAPPAANAAAGFGPFVTAPCVKLAASRIVILVHENGGKPDVWFEHIDTPVRVDRLYHVAATDGCECR</sequence>
<evidence type="ECO:0000313" key="2">
    <source>
        <dbReference type="Proteomes" id="UP000299102"/>
    </source>
</evidence>
<proteinExistence type="predicted"/>
<dbReference type="Proteomes" id="UP000299102">
    <property type="component" value="Unassembled WGS sequence"/>
</dbReference>
<comment type="caution">
    <text evidence="1">The sequence shown here is derived from an EMBL/GenBank/DDBJ whole genome shotgun (WGS) entry which is preliminary data.</text>
</comment>
<name>A0A4C1SX48_EUMVA</name>
<protein>
    <submittedName>
        <fullName evidence="1">Uncharacterized protein</fullName>
    </submittedName>
</protein>
<keyword evidence="2" id="KW-1185">Reference proteome</keyword>